<evidence type="ECO:0000256" key="2">
    <source>
        <dbReference type="ARBA" id="ARBA00022741"/>
    </source>
</evidence>
<dbReference type="SMART" id="SM00220">
    <property type="entry name" value="S_TKc"/>
    <property type="match status" value="1"/>
</dbReference>
<feature type="non-terminal residue" evidence="6">
    <location>
        <position position="255"/>
    </location>
</feature>
<organism evidence="6">
    <name type="scientific">marine metagenome</name>
    <dbReference type="NCBI Taxonomy" id="408172"/>
    <lineage>
        <taxon>unclassified sequences</taxon>
        <taxon>metagenomes</taxon>
        <taxon>ecological metagenomes</taxon>
    </lineage>
</organism>
<dbReference type="InterPro" id="IPR011009">
    <property type="entry name" value="Kinase-like_dom_sf"/>
</dbReference>
<dbReference type="Pfam" id="PF00069">
    <property type="entry name" value="Pkinase"/>
    <property type="match status" value="1"/>
</dbReference>
<reference evidence="6" key="1">
    <citation type="submission" date="2018-05" db="EMBL/GenBank/DDBJ databases">
        <authorList>
            <person name="Lanie J.A."/>
            <person name="Ng W.-L."/>
            <person name="Kazmierczak K.M."/>
            <person name="Andrzejewski T.M."/>
            <person name="Davidsen T.M."/>
            <person name="Wayne K.J."/>
            <person name="Tettelin H."/>
            <person name="Glass J.I."/>
            <person name="Rusch D."/>
            <person name="Podicherti R."/>
            <person name="Tsui H.-C.T."/>
            <person name="Winkler M.E."/>
        </authorList>
    </citation>
    <scope>NUCLEOTIDE SEQUENCE</scope>
</reference>
<dbReference type="PANTHER" id="PTHR43289">
    <property type="entry name" value="MITOGEN-ACTIVATED PROTEIN KINASE KINASE KINASE 20-RELATED"/>
    <property type="match status" value="1"/>
</dbReference>
<feature type="non-terminal residue" evidence="6">
    <location>
        <position position="1"/>
    </location>
</feature>
<dbReference type="AlphaFoldDB" id="A0A382ZVY6"/>
<dbReference type="PROSITE" id="PS50011">
    <property type="entry name" value="PROTEIN_KINASE_DOM"/>
    <property type="match status" value="1"/>
</dbReference>
<feature type="domain" description="Protein kinase" evidence="5">
    <location>
        <begin position="1"/>
        <end position="255"/>
    </location>
</feature>
<dbReference type="SUPFAM" id="SSF56112">
    <property type="entry name" value="Protein kinase-like (PK-like)"/>
    <property type="match status" value="1"/>
</dbReference>
<dbReference type="Gene3D" id="1.10.510.10">
    <property type="entry name" value="Transferase(Phosphotransferase) domain 1"/>
    <property type="match status" value="1"/>
</dbReference>
<keyword evidence="1" id="KW-0808">Transferase</keyword>
<dbReference type="PANTHER" id="PTHR43289:SF6">
    <property type="entry name" value="SERINE_THREONINE-PROTEIN KINASE NEKL-3"/>
    <property type="match status" value="1"/>
</dbReference>
<dbReference type="GO" id="GO:0005524">
    <property type="term" value="F:ATP binding"/>
    <property type="evidence" value="ECO:0007669"/>
    <property type="project" value="UniProtKB-KW"/>
</dbReference>
<proteinExistence type="predicted"/>
<accession>A0A382ZVY6</accession>
<keyword evidence="3" id="KW-0418">Kinase</keyword>
<evidence type="ECO:0000259" key="5">
    <source>
        <dbReference type="PROSITE" id="PS50011"/>
    </source>
</evidence>
<evidence type="ECO:0000256" key="1">
    <source>
        <dbReference type="ARBA" id="ARBA00022679"/>
    </source>
</evidence>
<evidence type="ECO:0000313" key="6">
    <source>
        <dbReference type="EMBL" id="SVD99430.1"/>
    </source>
</evidence>
<gene>
    <name evidence="6" type="ORF">METZ01_LOCUS452284</name>
</gene>
<name>A0A382ZVY6_9ZZZZ</name>
<dbReference type="PROSITE" id="PS00108">
    <property type="entry name" value="PROTEIN_KINASE_ST"/>
    <property type="match status" value="1"/>
</dbReference>
<evidence type="ECO:0000256" key="3">
    <source>
        <dbReference type="ARBA" id="ARBA00022777"/>
    </source>
</evidence>
<keyword evidence="2" id="KW-0547">Nucleotide-binding</keyword>
<dbReference type="CDD" id="cd14014">
    <property type="entry name" value="STKc_PknB_like"/>
    <property type="match status" value="1"/>
</dbReference>
<keyword evidence="4" id="KW-0067">ATP-binding</keyword>
<dbReference type="EMBL" id="UINC01186955">
    <property type="protein sequence ID" value="SVD99430.1"/>
    <property type="molecule type" value="Genomic_DNA"/>
</dbReference>
<dbReference type="InterPro" id="IPR008271">
    <property type="entry name" value="Ser/Thr_kinase_AS"/>
</dbReference>
<dbReference type="InterPro" id="IPR000719">
    <property type="entry name" value="Prot_kinase_dom"/>
</dbReference>
<protein>
    <recommendedName>
        <fullName evidence="5">Protein kinase domain-containing protein</fullName>
    </recommendedName>
</protein>
<dbReference type="GO" id="GO:0004674">
    <property type="term" value="F:protein serine/threonine kinase activity"/>
    <property type="evidence" value="ECO:0007669"/>
    <property type="project" value="TreeGrafter"/>
</dbReference>
<sequence length="255" mass="28462">VIEDEPARQGGMSVVRCCTDSRNGEKVAVKVIEGHQLTDRMSRGIFDRELNVSRLKHKNIAQLLDSGIGEDSGHPFLVYRWVDSDLSKSKQQFTEDGPDDFLDKIGIPILDALKFAHERQVVHRDLKPTNILIDGAGVPVLTDFGISKYRNRGPGTGPTVRGWVSKPFAPPEAEHSSSYSRDVFGFGVLMLWALAEMDIADYPDFPAALESIDAHPTLLEIIEDCCQLEVEDRPKTAIEVNARLETLQAARRRLR</sequence>
<evidence type="ECO:0000256" key="4">
    <source>
        <dbReference type="ARBA" id="ARBA00022840"/>
    </source>
</evidence>